<dbReference type="RefSeq" id="WP_216130844.1">
    <property type="nucleotide sequence ID" value="NZ_CP064782.1"/>
</dbReference>
<dbReference type="InterPro" id="IPR051909">
    <property type="entry name" value="MFP_Cation_Efflux"/>
</dbReference>
<evidence type="ECO:0000256" key="1">
    <source>
        <dbReference type="ARBA" id="ARBA00009477"/>
    </source>
</evidence>
<feature type="domain" description="CzcB-like C-terminal circularly permuted SH3-like" evidence="5">
    <location>
        <begin position="327"/>
        <end position="386"/>
    </location>
</feature>
<dbReference type="InterPro" id="IPR058649">
    <property type="entry name" value="CzcB_C"/>
</dbReference>
<evidence type="ECO:0000259" key="4">
    <source>
        <dbReference type="Pfam" id="PF25973"/>
    </source>
</evidence>
<keyword evidence="2" id="KW-0813">Transport</keyword>
<organism evidence="6 7">
    <name type="scientific">Azospira inquinata</name>
    <dbReference type="NCBI Taxonomy" id="2785627"/>
    <lineage>
        <taxon>Bacteria</taxon>
        <taxon>Pseudomonadati</taxon>
        <taxon>Pseudomonadota</taxon>
        <taxon>Betaproteobacteria</taxon>
        <taxon>Rhodocyclales</taxon>
        <taxon>Rhodocyclaceae</taxon>
        <taxon>Azospira</taxon>
    </lineage>
</organism>
<protein>
    <submittedName>
        <fullName evidence="6">Efflux RND transporter periplasmic adaptor subunit</fullName>
    </submittedName>
</protein>
<dbReference type="AlphaFoldDB" id="A0A975XVU1"/>
<evidence type="ECO:0000313" key="7">
    <source>
        <dbReference type="Proteomes" id="UP000683428"/>
    </source>
</evidence>
<reference evidence="6" key="1">
    <citation type="submission" date="2020-11" db="EMBL/GenBank/DDBJ databases">
        <title>Azospira inquinata sp. nov.</title>
        <authorList>
            <person name="Moe W.M."/>
            <person name="Mikes M.C."/>
        </authorList>
    </citation>
    <scope>NUCLEOTIDE SEQUENCE</scope>
    <source>
        <strain evidence="6">Azo-3</strain>
    </source>
</reference>
<dbReference type="InterPro" id="IPR058792">
    <property type="entry name" value="Beta-barrel_RND_2"/>
</dbReference>
<dbReference type="InterPro" id="IPR006143">
    <property type="entry name" value="RND_pump_MFP"/>
</dbReference>
<evidence type="ECO:0000259" key="5">
    <source>
        <dbReference type="Pfam" id="PF25975"/>
    </source>
</evidence>
<name>A0A975XVU1_9RHOO</name>
<dbReference type="GO" id="GO:0016020">
    <property type="term" value="C:membrane"/>
    <property type="evidence" value="ECO:0007669"/>
    <property type="project" value="InterPro"/>
</dbReference>
<dbReference type="GO" id="GO:0022857">
    <property type="term" value="F:transmembrane transporter activity"/>
    <property type="evidence" value="ECO:0007669"/>
    <property type="project" value="InterPro"/>
</dbReference>
<dbReference type="Proteomes" id="UP000683428">
    <property type="component" value="Chromosome"/>
</dbReference>
<gene>
    <name evidence="6" type="ORF">Azoinq_06365</name>
</gene>
<keyword evidence="7" id="KW-1185">Reference proteome</keyword>
<dbReference type="NCBIfam" id="TIGR01730">
    <property type="entry name" value="RND_mfp"/>
    <property type="match status" value="1"/>
</dbReference>
<proteinExistence type="inferred from homology"/>
<evidence type="ECO:0000259" key="3">
    <source>
        <dbReference type="Pfam" id="PF25954"/>
    </source>
</evidence>
<feature type="domain" description="CusB-like beta-barrel" evidence="3">
    <location>
        <begin position="244"/>
        <end position="320"/>
    </location>
</feature>
<dbReference type="Pfam" id="PF25975">
    <property type="entry name" value="CzcB_C"/>
    <property type="match status" value="1"/>
</dbReference>
<feature type="domain" description="CzcB-like barrel-sandwich hybrid" evidence="4">
    <location>
        <begin position="92"/>
        <end position="241"/>
    </location>
</feature>
<dbReference type="InterPro" id="IPR058647">
    <property type="entry name" value="BSH_CzcB-like"/>
</dbReference>
<dbReference type="PANTHER" id="PTHR30097">
    <property type="entry name" value="CATION EFFLUX SYSTEM PROTEIN CUSB"/>
    <property type="match status" value="1"/>
</dbReference>
<dbReference type="FunFam" id="2.40.30.170:FF:000010">
    <property type="entry name" value="Efflux RND transporter periplasmic adaptor subunit"/>
    <property type="match status" value="1"/>
</dbReference>
<evidence type="ECO:0000313" key="6">
    <source>
        <dbReference type="EMBL" id="QWT50207.1"/>
    </source>
</evidence>
<dbReference type="KEGG" id="aiq:Azoinq_06365"/>
<dbReference type="Pfam" id="PF25954">
    <property type="entry name" value="Beta-barrel_RND_2"/>
    <property type="match status" value="1"/>
</dbReference>
<sequence length="399" mass="42364">MSFPHAPTPSACTPCSRHPFRLRLALSLAGLALLAACHKEAPPPAAAPTDPNLVTIGPDLANQIKVATVGSAPISETLRVAGRLDFDEQHLARIGATVTGRITQVSAILGQNVKAGQPLAQLNSTELSDAQLAFLKANAQAQLERRNVDRAQQLYSADVIGKAELQRRENEAAIAQAERQAAADQLRVLGMSLGDVAQLGRRGTINSVTPVLSSIAGTVVERKVTQGQVVAPADALFTVADLGQLWAVADVPEQEAALVQPGQDVELEIPALGGERLHSKLIYVGDTVDPETRTVMVRTVLQNPERRLKPAMLATMLIAGKARPRLVIPAAAVVRQDNGDYVFQQLKPGQFRLIPVTLGPETAGHRVVLSGLKEGTPIVVDGAFHLNNQRQAKELEGGA</sequence>
<dbReference type="Pfam" id="PF25973">
    <property type="entry name" value="BSH_CzcB"/>
    <property type="match status" value="1"/>
</dbReference>
<evidence type="ECO:0000256" key="2">
    <source>
        <dbReference type="ARBA" id="ARBA00022448"/>
    </source>
</evidence>
<dbReference type="EMBL" id="CP064782">
    <property type="protein sequence ID" value="QWT50207.1"/>
    <property type="molecule type" value="Genomic_DNA"/>
</dbReference>
<comment type="similarity">
    <text evidence="1">Belongs to the membrane fusion protein (MFP) (TC 8.A.1) family.</text>
</comment>
<accession>A0A975XVU1</accession>